<dbReference type="Gene3D" id="2.60.40.150">
    <property type="entry name" value="C2 domain"/>
    <property type="match status" value="1"/>
</dbReference>
<dbReference type="Ensembl" id="ENSCPGT00000024196.1">
    <property type="protein sequence ID" value="ENSCPGP00000022110.1"/>
    <property type="gene ID" value="ENSCPGG00000015367.1"/>
</dbReference>
<reference evidence="7" key="2">
    <citation type="submission" date="2025-09" db="UniProtKB">
        <authorList>
            <consortium name="Ensembl"/>
        </authorList>
    </citation>
    <scope>IDENTIFICATION</scope>
</reference>
<dbReference type="InterPro" id="IPR035892">
    <property type="entry name" value="C2_domain_sf"/>
</dbReference>
<dbReference type="SUPFAM" id="SSF49562">
    <property type="entry name" value="C2 domain (Calcium/lipid-binding domain, CaLB)"/>
    <property type="match status" value="1"/>
</dbReference>
<dbReference type="InterPro" id="IPR037725">
    <property type="entry name" value="C2F_Ferlin"/>
</dbReference>
<evidence type="ECO:0000256" key="6">
    <source>
        <dbReference type="SAM" id="MobiDB-lite"/>
    </source>
</evidence>
<evidence type="ECO:0000313" key="7">
    <source>
        <dbReference type="Ensembl" id="ENSCPGP00000022110.1"/>
    </source>
</evidence>
<evidence type="ECO:0000256" key="5">
    <source>
        <dbReference type="ARBA" id="ARBA00023136"/>
    </source>
</evidence>
<keyword evidence="2" id="KW-0812">Transmembrane</keyword>
<evidence type="ECO:0008006" key="9">
    <source>
        <dbReference type="Google" id="ProtNLM"/>
    </source>
</evidence>
<dbReference type="AlphaFoldDB" id="A0A8C3PRN3"/>
<keyword evidence="3" id="KW-0677">Repeat</keyword>
<comment type="subcellular location">
    <subcellularLocation>
        <location evidence="1">Membrane</location>
    </subcellularLocation>
</comment>
<evidence type="ECO:0000313" key="8">
    <source>
        <dbReference type="Proteomes" id="UP000694419"/>
    </source>
</evidence>
<evidence type="ECO:0000256" key="1">
    <source>
        <dbReference type="ARBA" id="ARBA00004370"/>
    </source>
</evidence>
<dbReference type="GO" id="GO:0016020">
    <property type="term" value="C:membrane"/>
    <property type="evidence" value="ECO:0007669"/>
    <property type="project" value="UniProtKB-SubCell"/>
</dbReference>
<keyword evidence="4" id="KW-1133">Transmembrane helix</keyword>
<dbReference type="CDD" id="cd08374">
    <property type="entry name" value="C2F_Ferlin"/>
    <property type="match status" value="1"/>
</dbReference>
<dbReference type="PANTHER" id="PTHR12546:SF34">
    <property type="entry name" value="FER-1-LIKE PROTEIN 5"/>
    <property type="match status" value="1"/>
</dbReference>
<organism evidence="7 8">
    <name type="scientific">Calidris pygmaea</name>
    <name type="common">Spoon-billed sandpiper</name>
    <dbReference type="NCBI Taxonomy" id="425635"/>
    <lineage>
        <taxon>Eukaryota</taxon>
        <taxon>Metazoa</taxon>
        <taxon>Chordata</taxon>
        <taxon>Craniata</taxon>
        <taxon>Vertebrata</taxon>
        <taxon>Euteleostomi</taxon>
        <taxon>Archelosauria</taxon>
        <taxon>Archosauria</taxon>
        <taxon>Dinosauria</taxon>
        <taxon>Saurischia</taxon>
        <taxon>Theropoda</taxon>
        <taxon>Coelurosauria</taxon>
        <taxon>Aves</taxon>
        <taxon>Neognathae</taxon>
        <taxon>Neoaves</taxon>
        <taxon>Charadriiformes</taxon>
        <taxon>Scolopacidae</taxon>
        <taxon>Calidris</taxon>
    </lineage>
</organism>
<sequence length="164" mass="18523">MGTPWDRVGTPGEDRGVRVPASPPPRPAQGKVQMWVDIFPTSLGPPGPPVNIAPRKPQRYELRCVVWNTRDVDLRDVNLLGQRMSDIYVTGWLDGLEEQRQRTDIHYRSLQGDGAFNWRFVFSFQYLETEHLAPSSCPPPFSSCSASMRSPLALPHQRDVLLPS</sequence>
<dbReference type="GO" id="GO:0061025">
    <property type="term" value="P:membrane fusion"/>
    <property type="evidence" value="ECO:0007669"/>
    <property type="project" value="TreeGrafter"/>
</dbReference>
<keyword evidence="5" id="KW-0472">Membrane</keyword>
<evidence type="ECO:0000256" key="3">
    <source>
        <dbReference type="ARBA" id="ARBA00022737"/>
    </source>
</evidence>
<keyword evidence="8" id="KW-1185">Reference proteome</keyword>
<protein>
    <recommendedName>
        <fullName evidence="9">Dysferlin</fullName>
    </recommendedName>
</protein>
<name>A0A8C3PRN3_9CHAR</name>
<reference evidence="7" key="1">
    <citation type="submission" date="2025-08" db="UniProtKB">
        <authorList>
            <consortium name="Ensembl"/>
        </authorList>
    </citation>
    <scope>IDENTIFICATION</scope>
</reference>
<evidence type="ECO:0000256" key="4">
    <source>
        <dbReference type="ARBA" id="ARBA00022989"/>
    </source>
</evidence>
<dbReference type="GO" id="GO:0007009">
    <property type="term" value="P:plasma membrane organization"/>
    <property type="evidence" value="ECO:0007669"/>
    <property type="project" value="TreeGrafter"/>
</dbReference>
<dbReference type="Proteomes" id="UP000694419">
    <property type="component" value="Unplaced"/>
</dbReference>
<dbReference type="InterPro" id="IPR037721">
    <property type="entry name" value="Ferlin"/>
</dbReference>
<dbReference type="PANTHER" id="PTHR12546">
    <property type="entry name" value="FER-1-LIKE"/>
    <property type="match status" value="1"/>
</dbReference>
<accession>A0A8C3PRN3</accession>
<proteinExistence type="predicted"/>
<evidence type="ECO:0000256" key="2">
    <source>
        <dbReference type="ARBA" id="ARBA00022692"/>
    </source>
</evidence>
<feature type="region of interest" description="Disordered" evidence="6">
    <location>
        <begin position="1"/>
        <end position="29"/>
    </location>
</feature>